<name>A0A0W0GEV4_MONRR</name>
<dbReference type="PANTHER" id="PTHR33303:SF2">
    <property type="entry name" value="COA-BINDING DOMAIN-CONTAINING PROTEIN"/>
    <property type="match status" value="1"/>
</dbReference>
<organism evidence="2 3">
    <name type="scientific">Moniliophthora roreri</name>
    <name type="common">Frosty pod rot fungus</name>
    <name type="synonym">Monilia roreri</name>
    <dbReference type="NCBI Taxonomy" id="221103"/>
    <lineage>
        <taxon>Eukaryota</taxon>
        <taxon>Fungi</taxon>
        <taxon>Dikarya</taxon>
        <taxon>Basidiomycota</taxon>
        <taxon>Agaricomycotina</taxon>
        <taxon>Agaricomycetes</taxon>
        <taxon>Agaricomycetidae</taxon>
        <taxon>Agaricales</taxon>
        <taxon>Marasmiineae</taxon>
        <taxon>Marasmiaceae</taxon>
        <taxon>Moniliophthora</taxon>
    </lineage>
</organism>
<gene>
    <name evidence="2" type="ORF">WG66_345</name>
</gene>
<dbReference type="AlphaFoldDB" id="A0A0W0GEV4"/>
<evidence type="ECO:0000259" key="1">
    <source>
        <dbReference type="SMART" id="SM00881"/>
    </source>
</evidence>
<proteinExistence type="predicted"/>
<dbReference type="PANTHER" id="PTHR33303">
    <property type="entry name" value="CYTOPLASMIC PROTEIN-RELATED"/>
    <property type="match status" value="1"/>
</dbReference>
<dbReference type="SUPFAM" id="SSF51735">
    <property type="entry name" value="NAD(P)-binding Rossmann-fold domains"/>
    <property type="match status" value="1"/>
</dbReference>
<dbReference type="Proteomes" id="UP000054988">
    <property type="component" value="Unassembled WGS sequence"/>
</dbReference>
<comment type="caution">
    <text evidence="2">The sequence shown here is derived from an EMBL/GenBank/DDBJ whole genome shotgun (WGS) entry which is preliminary data.</text>
</comment>
<protein>
    <recommendedName>
        <fullName evidence="1">CoA-binding domain-containing protein</fullName>
    </recommendedName>
</protein>
<evidence type="ECO:0000313" key="3">
    <source>
        <dbReference type="Proteomes" id="UP000054988"/>
    </source>
</evidence>
<accession>A0A0W0GEV4</accession>
<reference evidence="2 3" key="1">
    <citation type="submission" date="2015-12" db="EMBL/GenBank/DDBJ databases">
        <title>Draft genome sequence of Moniliophthora roreri, the causal agent of frosty pod rot of cacao.</title>
        <authorList>
            <person name="Aime M.C."/>
            <person name="Diaz-Valderrama J.R."/>
            <person name="Kijpornyongpan T."/>
            <person name="Phillips-Mora W."/>
        </authorList>
    </citation>
    <scope>NUCLEOTIDE SEQUENCE [LARGE SCALE GENOMIC DNA]</scope>
    <source>
        <strain evidence="2 3">MCA 2952</strain>
    </source>
</reference>
<dbReference type="eggNOG" id="ENOG502S3ZG">
    <property type="taxonomic scope" value="Eukaryota"/>
</dbReference>
<dbReference type="InterPro" id="IPR036291">
    <property type="entry name" value="NAD(P)-bd_dom_sf"/>
</dbReference>
<dbReference type="SMART" id="SM00881">
    <property type="entry name" value="CoA_binding"/>
    <property type="match status" value="1"/>
</dbReference>
<dbReference type="Gene3D" id="3.40.50.720">
    <property type="entry name" value="NAD(P)-binding Rossmann-like Domain"/>
    <property type="match status" value="1"/>
</dbReference>
<sequence>MASAKSAFFNQSTFAVVGASKDQTKFGTKVLQWYKARNLNVTPIHPVQSELEGIKTVKSVEQLEVPTETSLSIITPAPITIEILKKAKELSVPSIWLQPGAEDAGVVKFIKDNGLEDRVVYGGPCILVEGDELRTNKPSL</sequence>
<dbReference type="EMBL" id="LATX01000146">
    <property type="protein sequence ID" value="KTB47084.1"/>
    <property type="molecule type" value="Genomic_DNA"/>
</dbReference>
<feature type="domain" description="CoA-binding" evidence="1">
    <location>
        <begin position="8"/>
        <end position="101"/>
    </location>
</feature>
<evidence type="ECO:0000313" key="2">
    <source>
        <dbReference type="EMBL" id="KTB47084.1"/>
    </source>
</evidence>
<dbReference type="InterPro" id="IPR003781">
    <property type="entry name" value="CoA-bd"/>
</dbReference>
<dbReference type="Pfam" id="PF13380">
    <property type="entry name" value="CoA_binding_2"/>
    <property type="match status" value="1"/>
</dbReference>